<gene>
    <name evidence="4" type="ORF">HINF_LOCUS48028</name>
    <name evidence="2" type="ORF">HINF_LOCUS56896</name>
    <name evidence="5" type="ORF">HINF_LOCUS57544</name>
    <name evidence="3" type="ORF">HINF_LOCUS59672</name>
</gene>
<evidence type="ECO:0000256" key="1">
    <source>
        <dbReference type="SAM" id="Phobius"/>
    </source>
</evidence>
<keyword evidence="1" id="KW-0472">Membrane</keyword>
<dbReference type="EMBL" id="CAXDID020000318">
    <property type="protein sequence ID" value="CAL6076134.1"/>
    <property type="molecule type" value="Genomic_DNA"/>
</dbReference>
<accession>A0AA86UY61</accession>
<feature type="transmembrane region" description="Helical" evidence="1">
    <location>
        <begin position="97"/>
        <end position="121"/>
    </location>
</feature>
<sequence>MRCMDTKIMNIIILICTLTLAFIALINWFVFGSFWIDSFFRMLFLVIACVFTGFAPYPWLPFIQSNFQFLYKPFWKSGFMIILACFFFPCFKNGCWSGWSVIFQNIAALVLFVIGLIELILELVDCRQGNTVSETHTTRVTTTTTQYTINHPK</sequence>
<feature type="transmembrane region" description="Helical" evidence="1">
    <location>
        <begin position="74"/>
        <end position="91"/>
    </location>
</feature>
<feature type="transmembrane region" description="Helical" evidence="1">
    <location>
        <begin position="42"/>
        <end position="62"/>
    </location>
</feature>
<dbReference type="EMBL" id="CATOUU010001103">
    <property type="protein sequence ID" value="CAI9972027.1"/>
    <property type="molecule type" value="Genomic_DNA"/>
</dbReference>
<evidence type="ECO:0000313" key="2">
    <source>
        <dbReference type="EMBL" id="CAI9969251.1"/>
    </source>
</evidence>
<keyword evidence="6" id="KW-1185">Reference proteome</keyword>
<keyword evidence="1" id="KW-1133">Transmembrane helix</keyword>
<organism evidence="2">
    <name type="scientific">Hexamita inflata</name>
    <dbReference type="NCBI Taxonomy" id="28002"/>
    <lineage>
        <taxon>Eukaryota</taxon>
        <taxon>Metamonada</taxon>
        <taxon>Diplomonadida</taxon>
        <taxon>Hexamitidae</taxon>
        <taxon>Hexamitinae</taxon>
        <taxon>Hexamita</taxon>
    </lineage>
</organism>
<reference evidence="4 6" key="2">
    <citation type="submission" date="2024-07" db="EMBL/GenBank/DDBJ databases">
        <authorList>
            <person name="Akdeniz Z."/>
        </authorList>
    </citation>
    <scope>NUCLEOTIDE SEQUENCE [LARGE SCALE GENOMIC DNA]</scope>
</reference>
<evidence type="ECO:0000313" key="5">
    <source>
        <dbReference type="EMBL" id="CAL6076134.1"/>
    </source>
</evidence>
<dbReference type="AlphaFoldDB" id="A0AA86UY61"/>
<evidence type="ECO:0000313" key="6">
    <source>
        <dbReference type="Proteomes" id="UP001642409"/>
    </source>
</evidence>
<dbReference type="EMBL" id="CATOUU010001055">
    <property type="protein sequence ID" value="CAI9969251.1"/>
    <property type="molecule type" value="Genomic_DNA"/>
</dbReference>
<dbReference type="Proteomes" id="UP001642409">
    <property type="component" value="Unassembled WGS sequence"/>
</dbReference>
<evidence type="ECO:0000313" key="3">
    <source>
        <dbReference type="EMBL" id="CAI9972027.1"/>
    </source>
</evidence>
<reference evidence="2" key="1">
    <citation type="submission" date="2023-06" db="EMBL/GenBank/DDBJ databases">
        <authorList>
            <person name="Kurt Z."/>
        </authorList>
    </citation>
    <scope>NUCLEOTIDE SEQUENCE</scope>
</reference>
<evidence type="ECO:0000313" key="4">
    <source>
        <dbReference type="EMBL" id="CAL6058138.1"/>
    </source>
</evidence>
<name>A0AA86UY61_9EUKA</name>
<dbReference type="EMBL" id="CAXDID020000219">
    <property type="protein sequence ID" value="CAL6058138.1"/>
    <property type="molecule type" value="Genomic_DNA"/>
</dbReference>
<comment type="caution">
    <text evidence="2">The sequence shown here is derived from an EMBL/GenBank/DDBJ whole genome shotgun (WGS) entry which is preliminary data.</text>
</comment>
<feature type="transmembrane region" description="Helical" evidence="1">
    <location>
        <begin position="12"/>
        <end position="36"/>
    </location>
</feature>
<keyword evidence="1" id="KW-0812">Transmembrane</keyword>
<protein>
    <submittedName>
        <fullName evidence="4">Hypothetical_protein</fullName>
    </submittedName>
</protein>
<proteinExistence type="predicted"/>